<gene>
    <name evidence="1" type="ORF">X798_04762</name>
</gene>
<accession>A0A238BSD3</accession>
<reference evidence="1 2" key="1">
    <citation type="submission" date="2015-12" db="EMBL/GenBank/DDBJ databases">
        <title>Draft genome of the nematode, Onchocerca flexuosa.</title>
        <authorList>
            <person name="Mitreva M."/>
        </authorList>
    </citation>
    <scope>NUCLEOTIDE SEQUENCE [LARGE SCALE GENOMIC DNA]</scope>
    <source>
        <strain evidence="1">Red Deer</strain>
    </source>
</reference>
<organism evidence="1 2">
    <name type="scientific">Onchocerca flexuosa</name>
    <dbReference type="NCBI Taxonomy" id="387005"/>
    <lineage>
        <taxon>Eukaryota</taxon>
        <taxon>Metazoa</taxon>
        <taxon>Ecdysozoa</taxon>
        <taxon>Nematoda</taxon>
        <taxon>Chromadorea</taxon>
        <taxon>Rhabditida</taxon>
        <taxon>Spirurina</taxon>
        <taxon>Spiruromorpha</taxon>
        <taxon>Filarioidea</taxon>
        <taxon>Onchocercidae</taxon>
        <taxon>Onchocerca</taxon>
    </lineage>
</organism>
<dbReference type="Proteomes" id="UP000242913">
    <property type="component" value="Unassembled WGS sequence"/>
</dbReference>
<dbReference type="AlphaFoldDB" id="A0A238BSD3"/>
<evidence type="ECO:0000313" key="1">
    <source>
        <dbReference type="EMBL" id="OZC08203.1"/>
    </source>
</evidence>
<protein>
    <submittedName>
        <fullName evidence="1">Uncharacterized protein</fullName>
    </submittedName>
</protein>
<keyword evidence="2" id="KW-1185">Reference proteome</keyword>
<dbReference type="EMBL" id="KZ270012">
    <property type="protein sequence ID" value="OZC08203.1"/>
    <property type="molecule type" value="Genomic_DNA"/>
</dbReference>
<proteinExistence type="predicted"/>
<evidence type="ECO:0000313" key="2">
    <source>
        <dbReference type="Proteomes" id="UP000242913"/>
    </source>
</evidence>
<sequence>MNSSNPPLMKLNLVKKRTVITQDRKQANVGTVNSHRIHIICAIISSWYGKDQVEVQVITSEEEAKIWRKFRRDNQD</sequence>
<name>A0A238BSD3_9BILA</name>